<feature type="coiled-coil region" evidence="8">
    <location>
        <begin position="196"/>
        <end position="230"/>
    </location>
</feature>
<dbReference type="SMART" id="SM00557">
    <property type="entry name" value="IG_FLMN"/>
    <property type="match status" value="1"/>
</dbReference>
<dbReference type="CDD" id="cd19757">
    <property type="entry name" value="Bbox1"/>
    <property type="match status" value="1"/>
</dbReference>
<feature type="domain" description="B box-type" evidence="10">
    <location>
        <begin position="95"/>
        <end position="142"/>
    </location>
</feature>
<reference evidence="12" key="1">
    <citation type="journal article" date="2017" name="bioRxiv">
        <title>Comparative analysis of the genomes of Stylophora pistillata and Acropora digitifera provides evidence for extensive differences between species of corals.</title>
        <authorList>
            <person name="Voolstra C.R."/>
            <person name="Li Y."/>
            <person name="Liew Y.J."/>
            <person name="Baumgarten S."/>
            <person name="Zoccola D."/>
            <person name="Flot J.-F."/>
            <person name="Tambutte S."/>
            <person name="Allemand D."/>
            <person name="Aranda M."/>
        </authorList>
    </citation>
    <scope>NUCLEOTIDE SEQUENCE [LARGE SCALE GENOMIC DNA]</scope>
</reference>
<dbReference type="InterPro" id="IPR014756">
    <property type="entry name" value="Ig_E-set"/>
</dbReference>
<evidence type="ECO:0000256" key="4">
    <source>
        <dbReference type="ARBA" id="ARBA00022771"/>
    </source>
</evidence>
<keyword evidence="4 6" id="KW-0863">Zinc-finger</keyword>
<evidence type="ECO:0000256" key="3">
    <source>
        <dbReference type="ARBA" id="ARBA00022737"/>
    </source>
</evidence>
<keyword evidence="3" id="KW-0677">Repeat</keyword>
<evidence type="ECO:0000256" key="2">
    <source>
        <dbReference type="ARBA" id="ARBA00022723"/>
    </source>
</evidence>
<gene>
    <name evidence="11" type="primary">trim71</name>
    <name evidence="11" type="ORF">AWC38_SpisGene24970</name>
</gene>
<dbReference type="InterPro" id="IPR017868">
    <property type="entry name" value="Filamin/ABP280_repeat-like"/>
</dbReference>
<dbReference type="InterPro" id="IPR017907">
    <property type="entry name" value="Znf_RING_CS"/>
</dbReference>
<proteinExistence type="inferred from homology"/>
<evidence type="ECO:0000256" key="6">
    <source>
        <dbReference type="PROSITE-ProRule" id="PRU00024"/>
    </source>
</evidence>
<dbReference type="InterPro" id="IPR001841">
    <property type="entry name" value="Znf_RING"/>
</dbReference>
<dbReference type="Pfam" id="PF13639">
    <property type="entry name" value="zf-RING_2"/>
    <property type="match status" value="1"/>
</dbReference>
<dbReference type="PROSITE" id="PS00518">
    <property type="entry name" value="ZF_RING_1"/>
    <property type="match status" value="1"/>
</dbReference>
<dbReference type="SUPFAM" id="SSF57850">
    <property type="entry name" value="RING/U-box"/>
    <property type="match status" value="1"/>
</dbReference>
<evidence type="ECO:0000256" key="7">
    <source>
        <dbReference type="PROSITE-ProRule" id="PRU00087"/>
    </source>
</evidence>
<evidence type="ECO:0000259" key="9">
    <source>
        <dbReference type="PROSITE" id="PS50089"/>
    </source>
</evidence>
<dbReference type="PROSITE" id="PS50089">
    <property type="entry name" value="ZF_RING_2"/>
    <property type="match status" value="1"/>
</dbReference>
<dbReference type="Pfam" id="PF00643">
    <property type="entry name" value="zf-B_box"/>
    <property type="match status" value="2"/>
</dbReference>
<keyword evidence="12" id="KW-1185">Reference proteome</keyword>
<dbReference type="Gene3D" id="2.60.40.10">
    <property type="entry name" value="Immunoglobulins"/>
    <property type="match status" value="1"/>
</dbReference>
<name>A0A2B4R3H4_STYPI</name>
<dbReference type="PROSITE" id="PS50119">
    <property type="entry name" value="ZF_BBOX"/>
    <property type="match status" value="2"/>
</dbReference>
<keyword evidence="8" id="KW-0175">Coiled coil</keyword>
<dbReference type="SMART" id="SM00336">
    <property type="entry name" value="BBOX"/>
    <property type="match status" value="2"/>
</dbReference>
<evidence type="ECO:0000313" key="12">
    <source>
        <dbReference type="Proteomes" id="UP000225706"/>
    </source>
</evidence>
<protein>
    <submittedName>
        <fullName evidence="11">E3 ubiquitin-protein ligase TRIM71</fullName>
    </submittedName>
</protein>
<dbReference type="EMBL" id="LSMT01002735">
    <property type="protein sequence ID" value="PFX11349.1"/>
    <property type="molecule type" value="Genomic_DNA"/>
</dbReference>
<sequence>MAQSKSFFDDVKKEVECPVCQEQFGENKEPKILSCFHTFCKSCLEGWLRQQRKGALSCPTCRTKTECPNNDIDSLPSNLFYKQMVEIVKAYTGQEESSRCGKCDEQKSLKFYCSICNCLLCEECSAVHQKWKDFRGHQLKEIGKLQSRDVEDYSRRANVCKEHEDEFRFFCRACQICICRDCAILDHDDHKKISLEKGLENKTTEIENKIREVQTNEAHLRNKKESLEKRRIKVFNSSERAMTSVRMVAEQWITFIRKHEADITRELLRQKDAFEAEFSNQMTSLDGRLAEIEISLGFGEEILSRKNLPEILNVEEMLENRLQKLSAPFEPTLEFPEVVYSSNDFSCLKYGPGKLIRTVTEPTVSVAEGRGLTEAIQGEESTFTVITKDFKGQIVYSEVDQITVDIVSVKSGERLKTGVTDSKNGRYQVKYRCHAIGDFKISVAVRGEAVRGSPFVLHVKEETTKFSS</sequence>
<dbReference type="Pfam" id="PF00630">
    <property type="entry name" value="Filamin"/>
    <property type="match status" value="1"/>
</dbReference>
<evidence type="ECO:0000259" key="10">
    <source>
        <dbReference type="PROSITE" id="PS50119"/>
    </source>
</evidence>
<dbReference type="GO" id="GO:0008270">
    <property type="term" value="F:zinc ion binding"/>
    <property type="evidence" value="ECO:0007669"/>
    <property type="project" value="UniProtKB-KW"/>
</dbReference>
<comment type="similarity">
    <text evidence="1">Belongs to the TRIM/RBCC family.</text>
</comment>
<dbReference type="Gene3D" id="3.30.160.60">
    <property type="entry name" value="Classic Zinc Finger"/>
    <property type="match status" value="1"/>
</dbReference>
<accession>A0A2B4R3H4</accession>
<dbReference type="PROSITE" id="PS50194">
    <property type="entry name" value="FILAMIN_REPEAT"/>
    <property type="match status" value="1"/>
</dbReference>
<dbReference type="SMART" id="SM00184">
    <property type="entry name" value="RING"/>
    <property type="match status" value="1"/>
</dbReference>
<dbReference type="InterPro" id="IPR013783">
    <property type="entry name" value="Ig-like_fold"/>
</dbReference>
<dbReference type="PANTHER" id="PTHR25462">
    <property type="entry name" value="BONUS, ISOFORM C-RELATED"/>
    <property type="match status" value="1"/>
</dbReference>
<dbReference type="SUPFAM" id="SSF81296">
    <property type="entry name" value="E set domains"/>
    <property type="match status" value="1"/>
</dbReference>
<dbReference type="PANTHER" id="PTHR25462:SF296">
    <property type="entry name" value="MEIOTIC P26, ISOFORM F"/>
    <property type="match status" value="1"/>
</dbReference>
<dbReference type="Proteomes" id="UP000225706">
    <property type="component" value="Unassembled WGS sequence"/>
</dbReference>
<dbReference type="OrthoDB" id="5950519at2759"/>
<evidence type="ECO:0000256" key="8">
    <source>
        <dbReference type="SAM" id="Coils"/>
    </source>
</evidence>
<dbReference type="InterPro" id="IPR047153">
    <property type="entry name" value="TRIM45/56/19-like"/>
</dbReference>
<keyword evidence="2" id="KW-0479">Metal-binding</keyword>
<evidence type="ECO:0000313" key="11">
    <source>
        <dbReference type="EMBL" id="PFX11349.1"/>
    </source>
</evidence>
<dbReference type="InterPro" id="IPR001298">
    <property type="entry name" value="Filamin/ABP280_rpt"/>
</dbReference>
<evidence type="ECO:0000256" key="5">
    <source>
        <dbReference type="ARBA" id="ARBA00022833"/>
    </source>
</evidence>
<dbReference type="InterPro" id="IPR000315">
    <property type="entry name" value="Znf_B-box"/>
</dbReference>
<dbReference type="InterPro" id="IPR013083">
    <property type="entry name" value="Znf_RING/FYVE/PHD"/>
</dbReference>
<feature type="non-terminal residue" evidence="11">
    <location>
        <position position="468"/>
    </location>
</feature>
<feature type="domain" description="RING-type" evidence="9">
    <location>
        <begin position="17"/>
        <end position="62"/>
    </location>
</feature>
<feature type="domain" description="B box-type" evidence="10">
    <location>
        <begin position="155"/>
        <end position="195"/>
    </location>
</feature>
<feature type="repeat" description="Filamin" evidence="7">
    <location>
        <begin position="357"/>
        <end position="459"/>
    </location>
</feature>
<dbReference type="Gene3D" id="3.30.40.10">
    <property type="entry name" value="Zinc/RING finger domain, C3HC4 (zinc finger)"/>
    <property type="match status" value="1"/>
</dbReference>
<keyword evidence="5" id="KW-0862">Zinc</keyword>
<organism evidence="11 12">
    <name type="scientific">Stylophora pistillata</name>
    <name type="common">Smooth cauliflower coral</name>
    <dbReference type="NCBI Taxonomy" id="50429"/>
    <lineage>
        <taxon>Eukaryota</taxon>
        <taxon>Metazoa</taxon>
        <taxon>Cnidaria</taxon>
        <taxon>Anthozoa</taxon>
        <taxon>Hexacorallia</taxon>
        <taxon>Scleractinia</taxon>
        <taxon>Astrocoeniina</taxon>
        <taxon>Pocilloporidae</taxon>
        <taxon>Stylophora</taxon>
    </lineage>
</organism>
<dbReference type="SUPFAM" id="SSF57845">
    <property type="entry name" value="B-box zinc-binding domain"/>
    <property type="match status" value="1"/>
</dbReference>
<comment type="caution">
    <text evidence="11">The sequence shown here is derived from an EMBL/GenBank/DDBJ whole genome shotgun (WGS) entry which is preliminary data.</text>
</comment>
<dbReference type="AlphaFoldDB" id="A0A2B4R3H4"/>
<evidence type="ECO:0000256" key="1">
    <source>
        <dbReference type="ARBA" id="ARBA00008518"/>
    </source>
</evidence>